<feature type="transmembrane region" description="Helical" evidence="7">
    <location>
        <begin position="6"/>
        <end position="23"/>
    </location>
</feature>
<evidence type="ECO:0000313" key="8">
    <source>
        <dbReference type="EMBL" id="KAA1251640.1"/>
    </source>
</evidence>
<sequence>MFWTILTAIIGGLIIGALARWVMPGKQDIGVFMTILLGIAGSFIGSWICYNVFDYQNQGGGWAVVPFLVGILVAVVLIAIYLGVTGRSRRARRAM</sequence>
<feature type="transmembrane region" description="Helical" evidence="7">
    <location>
        <begin position="59"/>
        <end position="84"/>
    </location>
</feature>
<keyword evidence="4 7" id="KW-0812">Transmembrane</keyword>
<keyword evidence="9" id="KW-1185">Reference proteome</keyword>
<dbReference type="PANTHER" id="PTHR33884">
    <property type="entry name" value="UPF0410 PROTEIN YMGE"/>
    <property type="match status" value="1"/>
</dbReference>
<evidence type="ECO:0000313" key="9">
    <source>
        <dbReference type="Proteomes" id="UP000324701"/>
    </source>
</evidence>
<evidence type="ECO:0000256" key="5">
    <source>
        <dbReference type="ARBA" id="ARBA00022989"/>
    </source>
</evidence>
<evidence type="ECO:0000256" key="6">
    <source>
        <dbReference type="ARBA" id="ARBA00023136"/>
    </source>
</evidence>
<organism evidence="8 9">
    <name type="scientific">Mycobacterium simiae</name>
    <name type="common">Mycobacterium habana</name>
    <dbReference type="NCBI Taxonomy" id="1784"/>
    <lineage>
        <taxon>Bacteria</taxon>
        <taxon>Bacillati</taxon>
        <taxon>Actinomycetota</taxon>
        <taxon>Actinomycetes</taxon>
        <taxon>Mycobacteriales</taxon>
        <taxon>Mycobacteriaceae</taxon>
        <taxon>Mycobacterium</taxon>
        <taxon>Mycobacterium simiae complex</taxon>
    </lineage>
</organism>
<dbReference type="Proteomes" id="UP000324701">
    <property type="component" value="Unassembled WGS sequence"/>
</dbReference>
<dbReference type="AlphaFoldDB" id="A0A5B1BW49"/>
<comment type="caution">
    <text evidence="8">The sequence shown here is derived from an EMBL/GenBank/DDBJ whole genome shotgun (WGS) entry which is preliminary data.</text>
</comment>
<reference evidence="8 9" key="1">
    <citation type="submission" date="2019-09" db="EMBL/GenBank/DDBJ databases">
        <title>Report of infection by Mycobacterium simiae a patient suffering from pulmonary tuberculosis.</title>
        <authorList>
            <person name="Mohanty P.S."/>
            <person name="Bansal A.K."/>
            <person name="Singh H."/>
            <person name="Sharma S."/>
            <person name="Patil S.A."/>
            <person name="Upadhaya P."/>
            <person name="Singh P.K."/>
            <person name="Kumar D."/>
            <person name="Kumar S."/>
            <person name="Singh R.K."/>
            <person name="Chaudhary B."/>
        </authorList>
    </citation>
    <scope>NUCLEOTIDE SEQUENCE [LARGE SCALE GENOMIC DNA]</scope>
    <source>
        <strain evidence="8 9">JAL-560-SIM</strain>
    </source>
</reference>
<evidence type="ECO:0000256" key="4">
    <source>
        <dbReference type="ARBA" id="ARBA00022692"/>
    </source>
</evidence>
<dbReference type="InterPro" id="IPR007341">
    <property type="entry name" value="Transgly_assoc"/>
</dbReference>
<keyword evidence="3" id="KW-1003">Cell membrane</keyword>
<keyword evidence="6 7" id="KW-0472">Membrane</keyword>
<evidence type="ECO:0000256" key="3">
    <source>
        <dbReference type="ARBA" id="ARBA00022475"/>
    </source>
</evidence>
<gene>
    <name evidence="8" type="ORF">F0Q45_03230</name>
</gene>
<name>A0A5B1BW49_MYCSI</name>
<dbReference type="OrthoDB" id="5197368at2"/>
<comment type="similarity">
    <text evidence="2">Belongs to the UPF0410 family.</text>
</comment>
<dbReference type="PANTHER" id="PTHR33884:SF3">
    <property type="entry name" value="UPF0410 PROTEIN YMGE"/>
    <property type="match status" value="1"/>
</dbReference>
<evidence type="ECO:0000256" key="1">
    <source>
        <dbReference type="ARBA" id="ARBA00004651"/>
    </source>
</evidence>
<protein>
    <submittedName>
        <fullName evidence="8">GlsB/YeaQ/YmgE family stress response membrane protein</fullName>
    </submittedName>
</protein>
<accession>A0A5B1BW49</accession>
<comment type="subcellular location">
    <subcellularLocation>
        <location evidence="1">Cell membrane</location>
        <topology evidence="1">Multi-pass membrane protein</topology>
    </subcellularLocation>
</comment>
<dbReference type="EMBL" id="VTZN01000010">
    <property type="protein sequence ID" value="KAA1251640.1"/>
    <property type="molecule type" value="Genomic_DNA"/>
</dbReference>
<proteinExistence type="inferred from homology"/>
<evidence type="ECO:0000256" key="7">
    <source>
        <dbReference type="SAM" id="Phobius"/>
    </source>
</evidence>
<feature type="transmembrane region" description="Helical" evidence="7">
    <location>
        <begin position="30"/>
        <end position="53"/>
    </location>
</feature>
<dbReference type="RefSeq" id="WP_149652545.1">
    <property type="nucleotide sequence ID" value="NZ_VTZN01000010.1"/>
</dbReference>
<evidence type="ECO:0000256" key="2">
    <source>
        <dbReference type="ARBA" id="ARBA00011006"/>
    </source>
</evidence>
<keyword evidence="5 7" id="KW-1133">Transmembrane helix</keyword>
<dbReference type="GO" id="GO:0005886">
    <property type="term" value="C:plasma membrane"/>
    <property type="evidence" value="ECO:0007669"/>
    <property type="project" value="UniProtKB-SubCell"/>
</dbReference>